<keyword evidence="1" id="KW-0175">Coiled coil</keyword>
<evidence type="ECO:0000313" key="3">
    <source>
        <dbReference type="Proteomes" id="UP000026962"/>
    </source>
</evidence>
<reference evidence="2" key="2">
    <citation type="submission" date="2018-05" db="EMBL/GenBank/DDBJ databases">
        <title>OpunRS2 (Oryza punctata Reference Sequence Version 2).</title>
        <authorList>
            <person name="Zhang J."/>
            <person name="Kudrna D."/>
            <person name="Lee S."/>
            <person name="Talag J."/>
            <person name="Welchert J."/>
            <person name="Wing R.A."/>
        </authorList>
    </citation>
    <scope>NUCLEOTIDE SEQUENCE [LARGE SCALE GENOMIC DNA]</scope>
</reference>
<feature type="coiled-coil region" evidence="1">
    <location>
        <begin position="122"/>
        <end position="149"/>
    </location>
</feature>
<name>A0A0E0KF00_ORYPU</name>
<proteinExistence type="predicted"/>
<dbReference type="Gramene" id="OPUNC03G20080.1">
    <property type="protein sequence ID" value="OPUNC03G20080.1"/>
    <property type="gene ID" value="OPUNC03G20080"/>
</dbReference>
<protein>
    <submittedName>
        <fullName evidence="2">Uncharacterized protein</fullName>
    </submittedName>
</protein>
<evidence type="ECO:0000313" key="2">
    <source>
        <dbReference type="EnsemblPlants" id="OPUNC03G20080.1"/>
    </source>
</evidence>
<dbReference type="EnsemblPlants" id="OPUNC03G20080.1">
    <property type="protein sequence ID" value="OPUNC03G20080.1"/>
    <property type="gene ID" value="OPUNC03G20080"/>
</dbReference>
<evidence type="ECO:0000256" key="1">
    <source>
        <dbReference type="SAM" id="Coils"/>
    </source>
</evidence>
<dbReference type="AlphaFoldDB" id="A0A0E0KF00"/>
<sequence>MAFQGVTIVKTATFPGATLFSFGSLKFVANTADQLKQKFCFGSLDFVANNAGVLKLRLPAISPHAPPPAMIHPTSFGISNLTTKTANELFSKIAHTYNPSDDGKQHSATKMTRAPWPFKPEIEAKILEREEEEHRIKQQQEDLQRHMEELCQRGRTTRDAIL</sequence>
<organism evidence="2">
    <name type="scientific">Oryza punctata</name>
    <name type="common">Red rice</name>
    <dbReference type="NCBI Taxonomy" id="4537"/>
    <lineage>
        <taxon>Eukaryota</taxon>
        <taxon>Viridiplantae</taxon>
        <taxon>Streptophyta</taxon>
        <taxon>Embryophyta</taxon>
        <taxon>Tracheophyta</taxon>
        <taxon>Spermatophyta</taxon>
        <taxon>Magnoliopsida</taxon>
        <taxon>Liliopsida</taxon>
        <taxon>Poales</taxon>
        <taxon>Poaceae</taxon>
        <taxon>BOP clade</taxon>
        <taxon>Oryzoideae</taxon>
        <taxon>Oryzeae</taxon>
        <taxon>Oryzinae</taxon>
        <taxon>Oryza</taxon>
    </lineage>
</organism>
<dbReference type="Proteomes" id="UP000026962">
    <property type="component" value="Chromosome 3"/>
</dbReference>
<keyword evidence="3" id="KW-1185">Reference proteome</keyword>
<accession>A0A0E0KF00</accession>
<reference evidence="2" key="1">
    <citation type="submission" date="2015-04" db="UniProtKB">
        <authorList>
            <consortium name="EnsemblPlants"/>
        </authorList>
    </citation>
    <scope>IDENTIFICATION</scope>
</reference>
<dbReference type="HOGENOM" id="CLU_116934_0_0_1"/>